<evidence type="ECO:0000256" key="2">
    <source>
        <dbReference type="ARBA" id="ARBA00022603"/>
    </source>
</evidence>
<dbReference type="PANTHER" id="PTHR13370:SF3">
    <property type="entry name" value="TRNA (GUANINE(10)-N2)-METHYLTRANSFERASE HOMOLOG"/>
    <property type="match status" value="1"/>
</dbReference>
<evidence type="ECO:0000256" key="3">
    <source>
        <dbReference type="ARBA" id="ARBA00022679"/>
    </source>
</evidence>
<reference evidence="7" key="3">
    <citation type="submission" date="2023-08" db="EMBL/GenBank/DDBJ databases">
        <title>Complete genome sequence of Xanthomonas indica.</title>
        <authorList>
            <person name="Patil P.B."/>
            <person name="Rana R."/>
        </authorList>
    </citation>
    <scope>NUCLEOTIDE SEQUENCE</scope>
    <source>
        <strain evidence="7">PPL560</strain>
    </source>
</reference>
<accession>A0AAU8I4H6</accession>
<dbReference type="RefSeq" id="WP_242161089.1">
    <property type="nucleotide sequence ID" value="NZ_CP131914.1"/>
</dbReference>
<reference evidence="6" key="2">
    <citation type="submission" date="2022-01" db="EMBL/GenBank/DDBJ databases">
        <authorList>
            <person name="Rana R."/>
            <person name="Patil P.B."/>
        </authorList>
    </citation>
    <scope>NUCLEOTIDE SEQUENCE</scope>
    <source>
        <strain evidence="6">PPL560</strain>
    </source>
</reference>
<dbReference type="PANTHER" id="PTHR13370">
    <property type="entry name" value="RNA METHYLASE-RELATED"/>
    <property type="match status" value="1"/>
</dbReference>
<dbReference type="EMBL" id="CP131914">
    <property type="protein sequence ID" value="XCI79992.1"/>
    <property type="molecule type" value="Genomic_DNA"/>
</dbReference>
<keyword evidence="3" id="KW-0808">Transferase</keyword>
<dbReference type="GO" id="GO:0032259">
    <property type="term" value="P:methylation"/>
    <property type="evidence" value="ECO:0007669"/>
    <property type="project" value="UniProtKB-KW"/>
</dbReference>
<evidence type="ECO:0000313" key="8">
    <source>
        <dbReference type="Proteomes" id="UP001430647"/>
    </source>
</evidence>
<gene>
    <name evidence="6" type="ORF">L3V74_17785</name>
    <name evidence="7" type="ORF">Q7W82_17245</name>
</gene>
<dbReference type="AlphaFoldDB" id="A0AAU8I4H6"/>
<evidence type="ECO:0000313" key="7">
    <source>
        <dbReference type="EMBL" id="XCI79992.1"/>
    </source>
</evidence>
<dbReference type="GO" id="GO:0003677">
    <property type="term" value="F:DNA binding"/>
    <property type="evidence" value="ECO:0007669"/>
    <property type="project" value="InterPro"/>
</dbReference>
<dbReference type="PROSITE" id="PS00092">
    <property type="entry name" value="N6_MTASE"/>
    <property type="match status" value="1"/>
</dbReference>
<dbReference type="GO" id="GO:0008170">
    <property type="term" value="F:N-methyltransferase activity"/>
    <property type="evidence" value="ECO:0007669"/>
    <property type="project" value="InterPro"/>
</dbReference>
<dbReference type="Proteomes" id="UP001430647">
    <property type="component" value="Unassembled WGS sequence"/>
</dbReference>
<dbReference type="GO" id="GO:0005737">
    <property type="term" value="C:cytoplasm"/>
    <property type="evidence" value="ECO:0007669"/>
    <property type="project" value="TreeGrafter"/>
</dbReference>
<feature type="domain" description="DNA methylase N-4/N-6" evidence="5">
    <location>
        <begin position="16"/>
        <end position="266"/>
    </location>
</feature>
<dbReference type="InterPro" id="IPR029063">
    <property type="entry name" value="SAM-dependent_MTases_sf"/>
</dbReference>
<dbReference type="Gene3D" id="3.40.50.150">
    <property type="entry name" value="Vaccinia Virus protein VP39"/>
    <property type="match status" value="1"/>
</dbReference>
<organism evidence="7">
    <name type="scientific">Xanthomonas indica</name>
    <dbReference type="NCBI Taxonomy" id="2912242"/>
    <lineage>
        <taxon>Bacteria</taxon>
        <taxon>Pseudomonadati</taxon>
        <taxon>Pseudomonadota</taxon>
        <taxon>Gammaproteobacteria</taxon>
        <taxon>Lysobacterales</taxon>
        <taxon>Lysobacteraceae</taxon>
        <taxon>Xanthomonas</taxon>
    </lineage>
</organism>
<keyword evidence="8" id="KW-1185">Reference proteome</keyword>
<proteinExistence type="inferred from homology"/>
<dbReference type="InterPro" id="IPR002941">
    <property type="entry name" value="DNA_methylase_N4/N6"/>
</dbReference>
<dbReference type="KEGG" id="xin:Q7W82_17245"/>
<dbReference type="GO" id="GO:0009007">
    <property type="term" value="F:site-specific DNA-methyltransferase (adenine-specific) activity"/>
    <property type="evidence" value="ECO:0007669"/>
    <property type="project" value="TreeGrafter"/>
</dbReference>
<dbReference type="EMBL" id="JAKJPQ010000017">
    <property type="protein sequence ID" value="MCI2263388.1"/>
    <property type="molecule type" value="Genomic_DNA"/>
</dbReference>
<dbReference type="Pfam" id="PF01555">
    <property type="entry name" value="N6_N4_Mtase"/>
    <property type="match status" value="1"/>
</dbReference>
<dbReference type="REBASE" id="849066">
    <property type="entry name" value="M.Xin60ORF17245P"/>
</dbReference>
<evidence type="ECO:0000313" key="6">
    <source>
        <dbReference type="EMBL" id="MCI2263388.1"/>
    </source>
</evidence>
<name>A0AAU8I4H6_9XANT</name>
<dbReference type="SUPFAM" id="SSF53335">
    <property type="entry name" value="S-adenosyl-L-methionine-dependent methyltransferases"/>
    <property type="match status" value="1"/>
</dbReference>
<evidence type="ECO:0000256" key="4">
    <source>
        <dbReference type="RuleBase" id="RU362026"/>
    </source>
</evidence>
<dbReference type="EC" id="2.1.1.-" evidence="4"/>
<dbReference type="InterPro" id="IPR002052">
    <property type="entry name" value="DNA_methylase_N6_adenine_CS"/>
</dbReference>
<evidence type="ECO:0000256" key="1">
    <source>
        <dbReference type="ARBA" id="ARBA00006594"/>
    </source>
</evidence>
<dbReference type="InterPro" id="IPR001091">
    <property type="entry name" value="RM_Methyltransferase"/>
</dbReference>
<dbReference type="PRINTS" id="PR00508">
    <property type="entry name" value="S21N4MTFRASE"/>
</dbReference>
<protein>
    <recommendedName>
        <fullName evidence="4">Methyltransferase</fullName>
        <ecNumber evidence="4">2.1.1.-</ecNumber>
    </recommendedName>
</protein>
<keyword evidence="2 7" id="KW-0489">Methyltransferase</keyword>
<reference evidence="6 8" key="1">
    <citation type="journal article" date="2022" name="Curr. Microbiol.">
        <title>Xanthomonas indica sp. nov., a Novel Member of Non-Pathogenic Xanthomonas Community from Healthy Rice Seeds.</title>
        <authorList>
            <person name="Rana R."/>
            <person name="Madhavan V.N."/>
            <person name="Saroha T."/>
            <person name="Bansal K."/>
            <person name="Kaur A."/>
            <person name="Sonti R.V."/>
            <person name="Patel H.K."/>
            <person name="Patil P.B."/>
        </authorList>
    </citation>
    <scope>NUCLEOTIDE SEQUENCE [LARGE SCALE GENOMIC DNA]</scope>
    <source>
        <strain evidence="6 8">PPL560</strain>
    </source>
</reference>
<sequence>MADAIQWMSEREECSIHAIVTDPPYGLVEFDEKHVDKMRGGSGGVWRIPPSFDGAKRAPLPRFTTLTAKDRERLTTFFKAFAYQAGRILVPGGHIVMASNPLVSTTTFASIETAGFEKRGELIRVVKTLRGGDRPKGSEEEYPNVSVMPRSCWEPWGIFRKPIDQNTVAANLRKWGTGGFRRVSDDEPFRDLIEVAPARDPERALAPHPSIKPQRLMRYIVRGVLPVGEGIIYDPFSGSGSTLAAASHLGLKAIGTERDPIYYTMASQAIPRLAKIA</sequence>
<comment type="similarity">
    <text evidence="1 4">Belongs to the N(4)/N(6)-methyltransferase family.</text>
</comment>
<evidence type="ECO:0000259" key="5">
    <source>
        <dbReference type="Pfam" id="PF01555"/>
    </source>
</evidence>